<dbReference type="InterPro" id="IPR012132">
    <property type="entry name" value="GMC_OxRdtase"/>
</dbReference>
<sequence>MTDSFDYVIVGAGSAGCVMASRLTEDGRHSVRLIEFGGSDRSVFIQMPSALSIPMNSPRYDWRYHAEPEPALAGRSLHTPRGKVLGGSSSINGMVYIRGNALDFDGWQETGARGWNYAGVLPYFRRAEGREEGGDAYRGADGPLKTSYGPMKNPLYAAFVEAAREAGYPVTEDVNGYQQEGFGRMDMTVHKGRRWSAANAYLKPVLSRPNLSVETHALATRILFEGRRAVGVEYERGGETKRVTARREVILAAGPVNDPQLLNLSGIGDGAALQALGIDTVRHLPGVGENLQDHLEFYFQVASKEPITLYSSLGLVPKALIGMRWLALKDGLGATNHFESCGFIRSRPGIPYPDIQYHFLPVAVRYDGNSMASEHGFQAHVGPMRSKSRGHIRLKSRDPHQAPQIRFNYMSHPDDWTEMRACVRLTREIFAQPAFDRYRGREIQPGAEVTADEAIDRFIAWHVESAYHPCGTCRMGDPADPMTVVDPQTRVVGLEGLRIADSSIMPTITNGNLNAPTIMIGEKASDHILGRDPLPPSNAPAYRAKDWETAQR</sequence>
<reference evidence="11 12" key="1">
    <citation type="submission" date="2023-07" db="EMBL/GenBank/DDBJ databases">
        <title>Genomic Encyclopedia of Type Strains, Phase IV (KMG-IV): sequencing the most valuable type-strain genomes for metagenomic binning, comparative biology and taxonomic classification.</title>
        <authorList>
            <person name="Goeker M."/>
        </authorList>
    </citation>
    <scope>NUCLEOTIDE SEQUENCE [LARGE SCALE GENOMIC DNA]</scope>
    <source>
        <strain evidence="11 12">DSM 19619</strain>
    </source>
</reference>
<keyword evidence="4 7" id="KW-0274">FAD</keyword>
<feature type="region of interest" description="Disordered" evidence="9">
    <location>
        <begin position="529"/>
        <end position="552"/>
    </location>
</feature>
<dbReference type="EC" id="1.1.99.1" evidence="6 8"/>
<dbReference type="PROSITE" id="PS00623">
    <property type="entry name" value="GMC_OXRED_1"/>
    <property type="match status" value="1"/>
</dbReference>
<dbReference type="PANTHER" id="PTHR11552:SF147">
    <property type="entry name" value="CHOLINE DEHYDROGENASE, MITOCHONDRIAL"/>
    <property type="match status" value="1"/>
</dbReference>
<evidence type="ECO:0000256" key="8">
    <source>
        <dbReference type="RuleBase" id="RU003969"/>
    </source>
</evidence>
<comment type="cofactor">
    <cofactor evidence="1">
        <name>FAD</name>
        <dbReference type="ChEBI" id="CHEBI:57692"/>
    </cofactor>
</comment>
<dbReference type="InterPro" id="IPR000172">
    <property type="entry name" value="GMC_OxRdtase_N"/>
</dbReference>
<comment type="caution">
    <text evidence="11">The sequence shown here is derived from an EMBL/GenBank/DDBJ whole genome shotgun (WGS) entry which is preliminary data.</text>
</comment>
<dbReference type="InterPro" id="IPR011533">
    <property type="entry name" value="BetA"/>
</dbReference>
<feature type="compositionally biased region" description="Basic and acidic residues" evidence="9">
    <location>
        <begin position="543"/>
        <end position="552"/>
    </location>
</feature>
<evidence type="ECO:0000256" key="2">
    <source>
        <dbReference type="ARBA" id="ARBA00010790"/>
    </source>
</evidence>
<accession>A0ABU0J007</accession>
<feature type="domain" description="Glucose-methanol-choline oxidoreductase N-terminal" evidence="10">
    <location>
        <begin position="82"/>
        <end position="105"/>
    </location>
</feature>
<comment type="similarity">
    <text evidence="2 7">Belongs to the GMC oxidoreductase family.</text>
</comment>
<dbReference type="Proteomes" id="UP001242480">
    <property type="component" value="Unassembled WGS sequence"/>
</dbReference>
<dbReference type="Gene3D" id="3.30.560.10">
    <property type="entry name" value="Glucose Oxidase, domain 3"/>
    <property type="match status" value="1"/>
</dbReference>
<evidence type="ECO:0000256" key="4">
    <source>
        <dbReference type="ARBA" id="ARBA00022827"/>
    </source>
</evidence>
<gene>
    <name evidence="11" type="ORF">QO011_000586</name>
</gene>
<evidence type="ECO:0000256" key="5">
    <source>
        <dbReference type="ARBA" id="ARBA00023002"/>
    </source>
</evidence>
<evidence type="ECO:0000259" key="10">
    <source>
        <dbReference type="PROSITE" id="PS00623"/>
    </source>
</evidence>
<evidence type="ECO:0000256" key="1">
    <source>
        <dbReference type="ARBA" id="ARBA00001974"/>
    </source>
</evidence>
<dbReference type="NCBIfam" id="NF002550">
    <property type="entry name" value="PRK02106.1"/>
    <property type="match status" value="1"/>
</dbReference>
<evidence type="ECO:0000256" key="9">
    <source>
        <dbReference type="SAM" id="MobiDB-lite"/>
    </source>
</evidence>
<evidence type="ECO:0000313" key="11">
    <source>
        <dbReference type="EMBL" id="MDQ0467591.1"/>
    </source>
</evidence>
<dbReference type="Gene3D" id="3.50.50.60">
    <property type="entry name" value="FAD/NAD(P)-binding domain"/>
    <property type="match status" value="1"/>
</dbReference>
<keyword evidence="12" id="KW-1185">Reference proteome</keyword>
<organism evidence="11 12">
    <name type="scientific">Labrys wisconsinensis</name>
    <dbReference type="NCBI Taxonomy" id="425677"/>
    <lineage>
        <taxon>Bacteria</taxon>
        <taxon>Pseudomonadati</taxon>
        <taxon>Pseudomonadota</taxon>
        <taxon>Alphaproteobacteria</taxon>
        <taxon>Hyphomicrobiales</taxon>
        <taxon>Xanthobacteraceae</taxon>
        <taxon>Labrys</taxon>
    </lineage>
</organism>
<dbReference type="SUPFAM" id="SSF54373">
    <property type="entry name" value="FAD-linked reductases, C-terminal domain"/>
    <property type="match status" value="1"/>
</dbReference>
<comment type="pathway">
    <text evidence="8">Amine and polyamine biosynthesis; betaine biosynthesis via choline pathway; betaine aldehyde from choline (cytochrome c reductase route): step 1/1.</text>
</comment>
<dbReference type="PIRSF" id="PIRSF000137">
    <property type="entry name" value="Alcohol_oxidase"/>
    <property type="match status" value="1"/>
</dbReference>
<dbReference type="GO" id="GO:0008812">
    <property type="term" value="F:choline dehydrogenase activity"/>
    <property type="evidence" value="ECO:0007669"/>
    <property type="project" value="UniProtKB-EC"/>
</dbReference>
<dbReference type="EMBL" id="JAUSVX010000001">
    <property type="protein sequence ID" value="MDQ0467591.1"/>
    <property type="molecule type" value="Genomic_DNA"/>
</dbReference>
<proteinExistence type="inferred from homology"/>
<dbReference type="InterPro" id="IPR036188">
    <property type="entry name" value="FAD/NAD-bd_sf"/>
</dbReference>
<keyword evidence="5 11" id="KW-0560">Oxidoreductase</keyword>
<evidence type="ECO:0000256" key="3">
    <source>
        <dbReference type="ARBA" id="ARBA00022630"/>
    </source>
</evidence>
<dbReference type="RefSeq" id="WP_307267428.1">
    <property type="nucleotide sequence ID" value="NZ_JAUSVX010000001.1"/>
</dbReference>
<evidence type="ECO:0000256" key="6">
    <source>
        <dbReference type="NCBIfam" id="TIGR01810"/>
    </source>
</evidence>
<evidence type="ECO:0000313" key="12">
    <source>
        <dbReference type="Proteomes" id="UP001242480"/>
    </source>
</evidence>
<dbReference type="SUPFAM" id="SSF51905">
    <property type="entry name" value="FAD/NAD(P)-binding domain"/>
    <property type="match status" value="1"/>
</dbReference>
<dbReference type="Pfam" id="PF05199">
    <property type="entry name" value="GMC_oxred_C"/>
    <property type="match status" value="1"/>
</dbReference>
<dbReference type="Pfam" id="PF00732">
    <property type="entry name" value="GMC_oxred_N"/>
    <property type="match status" value="1"/>
</dbReference>
<dbReference type="InterPro" id="IPR007867">
    <property type="entry name" value="GMC_OxRtase_C"/>
</dbReference>
<dbReference type="PANTHER" id="PTHR11552">
    <property type="entry name" value="GLUCOSE-METHANOL-CHOLINE GMC OXIDOREDUCTASE"/>
    <property type="match status" value="1"/>
</dbReference>
<protein>
    <recommendedName>
        <fullName evidence="6 8">Choline dehydrogenase</fullName>
        <ecNumber evidence="6 8">1.1.99.1</ecNumber>
    </recommendedName>
</protein>
<name>A0ABU0J007_9HYPH</name>
<keyword evidence="3 7" id="KW-0285">Flavoprotein</keyword>
<dbReference type="NCBIfam" id="TIGR01810">
    <property type="entry name" value="betA"/>
    <property type="match status" value="1"/>
</dbReference>
<evidence type="ECO:0000256" key="7">
    <source>
        <dbReference type="RuleBase" id="RU003968"/>
    </source>
</evidence>
<comment type="catalytic activity">
    <reaction evidence="8">
        <text>choline + A = betaine aldehyde + AH2</text>
        <dbReference type="Rhea" id="RHEA:17433"/>
        <dbReference type="ChEBI" id="CHEBI:13193"/>
        <dbReference type="ChEBI" id="CHEBI:15354"/>
        <dbReference type="ChEBI" id="CHEBI:15710"/>
        <dbReference type="ChEBI" id="CHEBI:17499"/>
        <dbReference type="EC" id="1.1.99.1"/>
    </reaction>
</comment>